<feature type="domain" description="DUF2229" evidence="1">
    <location>
        <begin position="11"/>
        <end position="235"/>
    </location>
</feature>
<gene>
    <name evidence="2" type="ORF">SPTER_24150</name>
</gene>
<dbReference type="Gene3D" id="3.40.50.11900">
    <property type="match status" value="1"/>
</dbReference>
<dbReference type="AlphaFoldDB" id="A0A517DUM5"/>
<evidence type="ECO:0000259" key="1">
    <source>
        <dbReference type="Pfam" id="PF09989"/>
    </source>
</evidence>
<dbReference type="InterPro" id="IPR018709">
    <property type="entry name" value="CoA_activase_DUF2229"/>
</dbReference>
<sequence>MIVTFPHMGPLYITLKSLLSTLGLKVMAPPPITKKTVETGARYAPETACLPLKVTLGNYIEALEAGADTIVTCGGVGPCRLGYYAQVQQEILTELNYKFTMVVIEPDVLQVIKTIRQLAPQAGVKSVYRAFTLAGAKMNTLDRLGDMVREVRATEKLPGTADTVYQEAVAEIEAASEPGELPDICDIYREKLLQVEKNGQVPLRIGLVGEIYVMLENFVNLDLEQRLGRLGVHVHRTMSLTDYVRTHLLRNKPYLARYNEIATAAAPYLGHGVGGHGLRSIGATVEMAKQGFDGIMHVFPFTCMPEVIAKNILHQTSNDHEIPVLSLAFDEQSAEAGVVTRLEAFVDLLNYRRRL</sequence>
<protein>
    <recommendedName>
        <fullName evidence="1">DUF2229 domain-containing protein</fullName>
    </recommendedName>
</protein>
<dbReference type="Proteomes" id="UP000320776">
    <property type="component" value="Chromosome"/>
</dbReference>
<keyword evidence="3" id="KW-1185">Reference proteome</keyword>
<dbReference type="KEGG" id="sted:SPTER_24150"/>
<dbReference type="EMBL" id="CP036259">
    <property type="protein sequence ID" value="QDR81060.1"/>
    <property type="molecule type" value="Genomic_DNA"/>
</dbReference>
<dbReference type="InterPro" id="IPR051805">
    <property type="entry name" value="Dehydratase_Activator_Redct"/>
</dbReference>
<reference evidence="2 3" key="1">
    <citation type="submission" date="2019-02" db="EMBL/GenBank/DDBJ databases">
        <title>Closed genome of Sporomusa termitida DSM 4440.</title>
        <authorList>
            <person name="Poehlein A."/>
            <person name="Daniel R."/>
        </authorList>
    </citation>
    <scope>NUCLEOTIDE SEQUENCE [LARGE SCALE GENOMIC DNA]</scope>
    <source>
        <strain evidence="2 3">DSM 4440</strain>
    </source>
</reference>
<dbReference type="Pfam" id="PF09989">
    <property type="entry name" value="DUF2229"/>
    <property type="match status" value="1"/>
</dbReference>
<evidence type="ECO:0000313" key="3">
    <source>
        <dbReference type="Proteomes" id="UP000320776"/>
    </source>
</evidence>
<name>A0A517DUM5_9FIRM</name>
<proteinExistence type="predicted"/>
<organism evidence="2 3">
    <name type="scientific">Sporomusa termitida</name>
    <dbReference type="NCBI Taxonomy" id="2377"/>
    <lineage>
        <taxon>Bacteria</taxon>
        <taxon>Bacillati</taxon>
        <taxon>Bacillota</taxon>
        <taxon>Negativicutes</taxon>
        <taxon>Selenomonadales</taxon>
        <taxon>Sporomusaceae</taxon>
        <taxon>Sporomusa</taxon>
    </lineage>
</organism>
<dbReference type="PANTHER" id="PTHR32329">
    <property type="entry name" value="BIFUNCTIONAL PROTEIN [INCLUDES 2-HYDROXYACYL-COA DEHYDRATASE (N-TER) AND ITS ACTIVATOR DOMAIN (C_TERM)-RELATED"/>
    <property type="match status" value="1"/>
</dbReference>
<evidence type="ECO:0000313" key="2">
    <source>
        <dbReference type="EMBL" id="QDR81060.1"/>
    </source>
</evidence>
<dbReference type="RefSeq" id="WP_144350600.1">
    <property type="nucleotide sequence ID" value="NZ_CP036259.1"/>
</dbReference>
<accession>A0A517DUM5</accession>
<dbReference type="OrthoDB" id="9780120at2"/>
<dbReference type="PANTHER" id="PTHR32329:SF2">
    <property type="entry name" value="BIFUNCTIONAL PROTEIN [INCLUDES 2-HYDROXYACYL-COA DEHYDRATASE (N-TER) AND ITS ACTIVATOR DOMAIN (C_TERM)"/>
    <property type="match status" value="1"/>
</dbReference>